<dbReference type="CDD" id="cd05466">
    <property type="entry name" value="PBP2_LTTR_substrate"/>
    <property type="match status" value="1"/>
</dbReference>
<dbReference type="GO" id="GO:0003677">
    <property type="term" value="F:DNA binding"/>
    <property type="evidence" value="ECO:0007669"/>
    <property type="project" value="UniProtKB-KW"/>
</dbReference>
<evidence type="ECO:0000259" key="5">
    <source>
        <dbReference type="PROSITE" id="PS50931"/>
    </source>
</evidence>
<dbReference type="InterPro" id="IPR036390">
    <property type="entry name" value="WH_DNA-bd_sf"/>
</dbReference>
<organism evidence="7 8">
    <name type="scientific">Tenacibaculum discolor</name>
    <dbReference type="NCBI Taxonomy" id="361581"/>
    <lineage>
        <taxon>Bacteria</taxon>
        <taxon>Pseudomonadati</taxon>
        <taxon>Bacteroidota</taxon>
        <taxon>Flavobacteriia</taxon>
        <taxon>Flavobacteriales</taxon>
        <taxon>Flavobacteriaceae</taxon>
        <taxon>Tenacibaculum</taxon>
    </lineage>
</organism>
<dbReference type="Proteomes" id="UP000222163">
    <property type="component" value="Unassembled WGS sequence"/>
</dbReference>
<dbReference type="PANTHER" id="PTHR30346:SF17">
    <property type="entry name" value="LYSR FAMILY TRANSCRIPTIONAL REGULATOR"/>
    <property type="match status" value="1"/>
</dbReference>
<dbReference type="Gene3D" id="1.10.10.10">
    <property type="entry name" value="Winged helix-like DNA-binding domain superfamily/Winged helix DNA-binding domain"/>
    <property type="match status" value="1"/>
</dbReference>
<keyword evidence="4" id="KW-0804">Transcription</keyword>
<feature type="domain" description="HTH lysR-type" evidence="5">
    <location>
        <begin position="1"/>
        <end position="58"/>
    </location>
</feature>
<evidence type="ECO:0000313" key="7">
    <source>
        <dbReference type="EMBL" id="PHN98907.1"/>
    </source>
</evidence>
<dbReference type="PRINTS" id="PR00039">
    <property type="entry name" value="HTHLYSR"/>
</dbReference>
<dbReference type="SUPFAM" id="SSF53850">
    <property type="entry name" value="Periplasmic binding protein-like II"/>
    <property type="match status" value="1"/>
</dbReference>
<keyword evidence="2" id="KW-0805">Transcription regulation</keyword>
<evidence type="ECO:0000313" key="8">
    <source>
        <dbReference type="Proteomes" id="UP000222163"/>
    </source>
</evidence>
<gene>
    <name evidence="7" type="ORF">CSC81_01610</name>
    <name evidence="6" type="ORF">Q8W23_06875</name>
</gene>
<dbReference type="PROSITE" id="PS50931">
    <property type="entry name" value="HTH_LYSR"/>
    <property type="match status" value="1"/>
</dbReference>
<dbReference type="FunFam" id="1.10.10.10:FF:000001">
    <property type="entry name" value="LysR family transcriptional regulator"/>
    <property type="match status" value="1"/>
</dbReference>
<keyword evidence="3" id="KW-0238">DNA-binding</keyword>
<protein>
    <submittedName>
        <fullName evidence="7">LysR family transcriptional regulator</fullName>
    </submittedName>
</protein>
<dbReference type="Pfam" id="PF00126">
    <property type="entry name" value="HTH_1"/>
    <property type="match status" value="1"/>
</dbReference>
<name>A0A2G1BY21_9FLAO</name>
<proteinExistence type="inferred from homology"/>
<evidence type="ECO:0000313" key="6">
    <source>
        <dbReference type="EMBL" id="MDP2541198.1"/>
    </source>
</evidence>
<comment type="caution">
    <text evidence="7">The sequence shown here is derived from an EMBL/GenBank/DDBJ whole genome shotgun (WGS) entry which is preliminary data.</text>
</comment>
<dbReference type="EMBL" id="PDUU01000002">
    <property type="protein sequence ID" value="PHN98907.1"/>
    <property type="molecule type" value="Genomic_DNA"/>
</dbReference>
<evidence type="ECO:0000256" key="3">
    <source>
        <dbReference type="ARBA" id="ARBA00023125"/>
    </source>
</evidence>
<dbReference type="AlphaFoldDB" id="A0A2G1BY21"/>
<dbReference type="InterPro" id="IPR036388">
    <property type="entry name" value="WH-like_DNA-bd_sf"/>
</dbReference>
<dbReference type="GO" id="GO:0003700">
    <property type="term" value="F:DNA-binding transcription factor activity"/>
    <property type="evidence" value="ECO:0007669"/>
    <property type="project" value="InterPro"/>
</dbReference>
<dbReference type="Proteomes" id="UP001242342">
    <property type="component" value="Unassembled WGS sequence"/>
</dbReference>
<dbReference type="EMBL" id="JAUYVU010000004">
    <property type="protein sequence ID" value="MDP2541198.1"/>
    <property type="molecule type" value="Genomic_DNA"/>
</dbReference>
<evidence type="ECO:0000256" key="2">
    <source>
        <dbReference type="ARBA" id="ARBA00023015"/>
    </source>
</evidence>
<dbReference type="PANTHER" id="PTHR30346">
    <property type="entry name" value="TRANSCRIPTIONAL DUAL REGULATOR HCAR-RELATED"/>
    <property type="match status" value="1"/>
</dbReference>
<dbReference type="GO" id="GO:0032993">
    <property type="term" value="C:protein-DNA complex"/>
    <property type="evidence" value="ECO:0007669"/>
    <property type="project" value="TreeGrafter"/>
</dbReference>
<dbReference type="Gene3D" id="3.40.190.10">
    <property type="entry name" value="Periplasmic binding protein-like II"/>
    <property type="match status" value="2"/>
</dbReference>
<dbReference type="SUPFAM" id="SSF46785">
    <property type="entry name" value="Winged helix' DNA-binding domain"/>
    <property type="match status" value="1"/>
</dbReference>
<dbReference type="RefSeq" id="WP_099214038.1">
    <property type="nucleotide sequence ID" value="NZ_JAUYVU010000004.1"/>
</dbReference>
<dbReference type="InterPro" id="IPR005119">
    <property type="entry name" value="LysR_subst-bd"/>
</dbReference>
<reference evidence="7 8" key="1">
    <citation type="journal article" date="2016" name="Nat. Commun.">
        <title>Microbial interactions lead to rapid micro-scale successions on model marine particles.</title>
        <authorList>
            <person name="Datta M.S."/>
            <person name="Sliwerska E."/>
            <person name="Gore J."/>
            <person name="Polz M.F."/>
            <person name="Cordero O.X."/>
        </authorList>
    </citation>
    <scope>NUCLEOTIDE SEQUENCE [LARGE SCALE GENOMIC DNA]</scope>
    <source>
        <strain evidence="7 8">4G03</strain>
    </source>
</reference>
<reference evidence="6 9" key="3">
    <citation type="submission" date="2023-07" db="EMBL/GenBank/DDBJ databases">
        <title>Genome content predicts the carbon catabolic preferences of heterotrophic bacteria.</title>
        <authorList>
            <person name="Gralka M."/>
        </authorList>
    </citation>
    <scope>NUCLEOTIDE SEQUENCE [LARGE SCALE GENOMIC DNA]</scope>
    <source>
        <strain evidence="6 9">4G03</strain>
    </source>
</reference>
<evidence type="ECO:0000256" key="1">
    <source>
        <dbReference type="ARBA" id="ARBA00009437"/>
    </source>
</evidence>
<keyword evidence="9" id="KW-1185">Reference proteome</keyword>
<accession>A0A2G1BY21</accession>
<dbReference type="InterPro" id="IPR000847">
    <property type="entry name" value="LysR_HTH_N"/>
</dbReference>
<evidence type="ECO:0000313" key="9">
    <source>
        <dbReference type="Proteomes" id="UP001242342"/>
    </source>
</evidence>
<reference evidence="7" key="2">
    <citation type="submission" date="2017-10" db="EMBL/GenBank/DDBJ databases">
        <authorList>
            <person name="Enke T.N."/>
            <person name="Cordero O.X."/>
        </authorList>
    </citation>
    <scope>NUCLEOTIDE SEQUENCE</scope>
    <source>
        <strain evidence="7">4G03</strain>
    </source>
</reference>
<sequence length="297" mass="34639">MTFQQIRYFLTLAEELHFWKTAEKVYTSQSSLSRQIQSLEEELGVTLFERDKRNVKLTEAGVFLKKKWDVLLDEFDRTHQHAKKIDEGSSGLVSIAYPGSISYNYLPELLKIFSEEKPDLKVELMEPTDITLEKLLSSYQIDFAFSRNEVLNASILSERLYAEPVCLVVPKDHWVTEDSFVDLRDVKDEKFILSGLHHTTYFSSLLRNIFNTYGFEPQTHIESDFGSMILNLIGRGLGISILPYSYQFSLNTNLRFITLPESTELYINWRKNDNRKIIKNVIDYSVKLGKNYNQKFI</sequence>
<comment type="similarity">
    <text evidence="1">Belongs to the LysR transcriptional regulatory family.</text>
</comment>
<dbReference type="Pfam" id="PF03466">
    <property type="entry name" value="LysR_substrate"/>
    <property type="match status" value="1"/>
</dbReference>
<evidence type="ECO:0000256" key="4">
    <source>
        <dbReference type="ARBA" id="ARBA00023163"/>
    </source>
</evidence>